<dbReference type="Pfam" id="PF19054">
    <property type="entry name" value="DUF5753"/>
    <property type="match status" value="1"/>
</dbReference>
<dbReference type="Proteomes" id="UP000253741">
    <property type="component" value="Unassembled WGS sequence"/>
</dbReference>
<dbReference type="RefSeq" id="WP_114627077.1">
    <property type="nucleotide sequence ID" value="NZ_QQNA01000314.1"/>
</dbReference>
<organism evidence="2 3">
    <name type="scientific">Streptomyces corynorhini</name>
    <dbReference type="NCBI Taxonomy" id="2282652"/>
    <lineage>
        <taxon>Bacteria</taxon>
        <taxon>Bacillati</taxon>
        <taxon>Actinomycetota</taxon>
        <taxon>Actinomycetes</taxon>
        <taxon>Kitasatosporales</taxon>
        <taxon>Streptomycetaceae</taxon>
        <taxon>Streptomyces</taxon>
    </lineage>
</organism>
<proteinExistence type="predicted"/>
<dbReference type="InterPro" id="IPR001387">
    <property type="entry name" value="Cro/C1-type_HTH"/>
</dbReference>
<dbReference type="EMBL" id="QQNA01000314">
    <property type="protein sequence ID" value="RDG34481.1"/>
    <property type="molecule type" value="Genomic_DNA"/>
</dbReference>
<name>A0A370AYR9_9ACTN</name>
<evidence type="ECO:0000313" key="2">
    <source>
        <dbReference type="EMBL" id="RDG34481.1"/>
    </source>
</evidence>
<sequence>MTLGQHGGSSVVRGWQLADTLKGLRDQAGLTQDQAVVKLKEGAGRWSAAKLSRIETRVHRVKPREVDQLLDAYGVADSELRFSLIQLTATSSEQGWWVSFGDELPGAVKPLLSIEGGLEALHDFQPQLLHGLLQTPDYARAVMNAVWPGGAGPDELERRVTARMIRQHVLERESPPRAHFIIDQAVLERVVGTPDIMRAQLRKLLDVAERPHVNLQVLPWSAGGTPGLEGPFAVLSLPDPIPDIGYTEGPAGILYVEDRDRVRWWTLRFGILTELALSCAESAEAIAEAMDSYE</sequence>
<feature type="domain" description="HTH cro/C1-type" evidence="1">
    <location>
        <begin position="20"/>
        <end position="80"/>
    </location>
</feature>
<keyword evidence="3" id="KW-1185">Reference proteome</keyword>
<dbReference type="CDD" id="cd00093">
    <property type="entry name" value="HTH_XRE"/>
    <property type="match status" value="1"/>
</dbReference>
<gene>
    <name evidence="2" type="ORF">DVH02_30450</name>
</gene>
<dbReference type="InterPro" id="IPR043917">
    <property type="entry name" value="DUF5753"/>
</dbReference>
<dbReference type="OrthoDB" id="4285266at2"/>
<protein>
    <submittedName>
        <fullName evidence="2">XRE family transcriptional regulator</fullName>
    </submittedName>
</protein>
<evidence type="ECO:0000259" key="1">
    <source>
        <dbReference type="SMART" id="SM00530"/>
    </source>
</evidence>
<comment type="caution">
    <text evidence="2">The sequence shown here is derived from an EMBL/GenBank/DDBJ whole genome shotgun (WGS) entry which is preliminary data.</text>
</comment>
<reference evidence="2 3" key="1">
    <citation type="submission" date="2018-07" db="EMBL/GenBank/DDBJ databases">
        <title>Streptomyces species from bats.</title>
        <authorList>
            <person name="Dunlap C."/>
        </authorList>
    </citation>
    <scope>NUCLEOTIDE SEQUENCE [LARGE SCALE GENOMIC DNA]</scope>
    <source>
        <strain evidence="2 3">AC230</strain>
    </source>
</reference>
<dbReference type="Pfam" id="PF13560">
    <property type="entry name" value="HTH_31"/>
    <property type="match status" value="1"/>
</dbReference>
<dbReference type="GO" id="GO:0003677">
    <property type="term" value="F:DNA binding"/>
    <property type="evidence" value="ECO:0007669"/>
    <property type="project" value="InterPro"/>
</dbReference>
<dbReference type="InterPro" id="IPR010982">
    <property type="entry name" value="Lambda_DNA-bd_dom_sf"/>
</dbReference>
<accession>A0A370AYR9</accession>
<dbReference type="SMART" id="SM00530">
    <property type="entry name" value="HTH_XRE"/>
    <property type="match status" value="1"/>
</dbReference>
<dbReference type="Gene3D" id="1.10.260.40">
    <property type="entry name" value="lambda repressor-like DNA-binding domains"/>
    <property type="match status" value="1"/>
</dbReference>
<dbReference type="AlphaFoldDB" id="A0A370AYR9"/>
<evidence type="ECO:0000313" key="3">
    <source>
        <dbReference type="Proteomes" id="UP000253741"/>
    </source>
</evidence>